<proteinExistence type="predicted"/>
<comment type="caution">
    <text evidence="4">The sequence shown here is derived from an EMBL/GenBank/DDBJ whole genome shotgun (WGS) entry which is preliminary data.</text>
</comment>
<dbReference type="Pfam" id="PF00415">
    <property type="entry name" value="RCC1"/>
    <property type="match status" value="1"/>
</dbReference>
<name>A0ABM8W1J8_GIGMA</name>
<evidence type="ECO:0000256" key="3">
    <source>
        <dbReference type="SAM" id="SignalP"/>
    </source>
</evidence>
<dbReference type="InterPro" id="IPR051210">
    <property type="entry name" value="Ub_ligase/GEF_domain"/>
</dbReference>
<keyword evidence="1" id="KW-0677">Repeat</keyword>
<dbReference type="PROSITE" id="PS50012">
    <property type="entry name" value="RCC1_3"/>
    <property type="match status" value="1"/>
</dbReference>
<dbReference type="PANTHER" id="PTHR22870">
    <property type="entry name" value="REGULATOR OF CHROMOSOME CONDENSATION"/>
    <property type="match status" value="1"/>
</dbReference>
<feature type="repeat" description="RCC1" evidence="2">
    <location>
        <begin position="127"/>
        <end position="180"/>
    </location>
</feature>
<dbReference type="EMBL" id="CAJVQB010000663">
    <property type="protein sequence ID" value="CAG8501035.1"/>
    <property type="molecule type" value="Genomic_DNA"/>
</dbReference>
<dbReference type="InterPro" id="IPR000408">
    <property type="entry name" value="Reg_chr_condens"/>
</dbReference>
<dbReference type="Gene3D" id="2.130.10.30">
    <property type="entry name" value="Regulator of chromosome condensation 1/beta-lactamase-inhibitor protein II"/>
    <property type="match status" value="1"/>
</dbReference>
<keyword evidence="5" id="KW-1185">Reference proteome</keyword>
<gene>
    <name evidence="4" type="ORF">GMARGA_LOCUS2203</name>
</gene>
<protein>
    <submittedName>
        <fullName evidence="4">4282_t:CDS:1</fullName>
    </submittedName>
</protein>
<reference evidence="4 5" key="1">
    <citation type="submission" date="2021-06" db="EMBL/GenBank/DDBJ databases">
        <authorList>
            <person name="Kallberg Y."/>
            <person name="Tangrot J."/>
            <person name="Rosling A."/>
        </authorList>
    </citation>
    <scope>NUCLEOTIDE SEQUENCE [LARGE SCALE GENOMIC DNA]</scope>
    <source>
        <strain evidence="4 5">120-4 pot B 10/14</strain>
    </source>
</reference>
<evidence type="ECO:0000256" key="2">
    <source>
        <dbReference type="PROSITE-ProRule" id="PRU00235"/>
    </source>
</evidence>
<sequence>MRSKHYAIILGALPFLYILVSALSSSRNIFERDVICSDGKGNCPNGNICCSSSSDQWCCLSKYKCCGSSRADGCCTRSIFPNIPPPPCSTCTFGPNKGNCCKSGYCCDRAFGIFAGSYHNFAVNDDNITYAWGLNNYGQCGIESSDSYILHPTKVEFFQNLPRVKQIAAGMHHSLALLKMVSTPIHITKLDNCQNIAVGDHHSLAVNDKVHTWGFGETFALGDRSGEDKKLPYEINCTGIGNKILLIGGDTIRTEFIKMSSENE</sequence>
<dbReference type="Proteomes" id="UP000789901">
    <property type="component" value="Unassembled WGS sequence"/>
</dbReference>
<dbReference type="SUPFAM" id="SSF50985">
    <property type="entry name" value="RCC1/BLIP-II"/>
    <property type="match status" value="1"/>
</dbReference>
<evidence type="ECO:0000313" key="4">
    <source>
        <dbReference type="EMBL" id="CAG8501035.1"/>
    </source>
</evidence>
<dbReference type="InterPro" id="IPR009091">
    <property type="entry name" value="RCC1/BLIP-II"/>
</dbReference>
<dbReference type="PANTHER" id="PTHR22870:SF408">
    <property type="entry name" value="OS09G0560450 PROTEIN"/>
    <property type="match status" value="1"/>
</dbReference>
<keyword evidence="3" id="KW-0732">Signal</keyword>
<evidence type="ECO:0000313" key="5">
    <source>
        <dbReference type="Proteomes" id="UP000789901"/>
    </source>
</evidence>
<feature type="chain" id="PRO_5046491624" evidence="3">
    <location>
        <begin position="23"/>
        <end position="264"/>
    </location>
</feature>
<feature type="signal peptide" evidence="3">
    <location>
        <begin position="1"/>
        <end position="22"/>
    </location>
</feature>
<evidence type="ECO:0000256" key="1">
    <source>
        <dbReference type="ARBA" id="ARBA00022737"/>
    </source>
</evidence>
<organism evidence="4 5">
    <name type="scientific">Gigaspora margarita</name>
    <dbReference type="NCBI Taxonomy" id="4874"/>
    <lineage>
        <taxon>Eukaryota</taxon>
        <taxon>Fungi</taxon>
        <taxon>Fungi incertae sedis</taxon>
        <taxon>Mucoromycota</taxon>
        <taxon>Glomeromycotina</taxon>
        <taxon>Glomeromycetes</taxon>
        <taxon>Diversisporales</taxon>
        <taxon>Gigasporaceae</taxon>
        <taxon>Gigaspora</taxon>
    </lineage>
</organism>
<accession>A0ABM8W1J8</accession>